<accession>A0A143PPB9</accession>
<dbReference type="Gene3D" id="1.10.575.10">
    <property type="entry name" value="P1 Nuclease"/>
    <property type="match status" value="1"/>
</dbReference>
<organism evidence="3 4">
    <name type="scientific">Luteitalea pratensis</name>
    <dbReference type="NCBI Taxonomy" id="1855912"/>
    <lineage>
        <taxon>Bacteria</taxon>
        <taxon>Pseudomonadati</taxon>
        <taxon>Acidobacteriota</taxon>
        <taxon>Vicinamibacteria</taxon>
        <taxon>Vicinamibacterales</taxon>
        <taxon>Vicinamibacteraceae</taxon>
        <taxon>Luteitalea</taxon>
    </lineage>
</organism>
<sequence precursor="true">MLNRRGVRLSLAVLPLALLLAPVESQAWGFEAHKFIADQVIALLPPGLRELFERQRSAFIEHAIDPDLWRNVGADDEPPRHFLDLDAYGAAPFDALPRAYDEAVTKFGPEKVNQEGTLPWRVAEMHGRLRRTFEQLARPDGPGYAVDNVVFFASVMSHYIGDSYVPFHAVVNYDGQVTGQLGIHSRFESELFSQLKPTLKIAPPSMAPVTDARQAAFASLIEGAALATKVLEADRQAIGTGDLYDAGYFTRFAEGGAGPILEQRVNAAIASVAAHIIGAWETAGKPDLSKPRPPRGPQRKRAPRPATATP</sequence>
<reference evidence="4" key="2">
    <citation type="submission" date="2016-04" db="EMBL/GenBank/DDBJ databases">
        <title>First Complete Genome Sequence of a Subdivision 6 Acidobacterium.</title>
        <authorList>
            <person name="Huang S."/>
            <person name="Vieira S."/>
            <person name="Bunk B."/>
            <person name="Riedel T."/>
            <person name="Sproeer C."/>
            <person name="Overmann J."/>
        </authorList>
    </citation>
    <scope>NUCLEOTIDE SEQUENCE [LARGE SCALE GENOMIC DNA]</scope>
    <source>
        <strain evidence="4">DSM 100886 HEG_-6_39</strain>
    </source>
</reference>
<dbReference type="GO" id="GO:0016788">
    <property type="term" value="F:hydrolase activity, acting on ester bonds"/>
    <property type="evidence" value="ECO:0007669"/>
    <property type="project" value="InterPro"/>
</dbReference>
<evidence type="ECO:0000256" key="2">
    <source>
        <dbReference type="SAM" id="SignalP"/>
    </source>
</evidence>
<dbReference type="SUPFAM" id="SSF48537">
    <property type="entry name" value="Phospholipase C/P1 nuclease"/>
    <property type="match status" value="1"/>
</dbReference>
<dbReference type="KEGG" id="abac:LuPra_02881"/>
<feature type="region of interest" description="Disordered" evidence="1">
    <location>
        <begin position="283"/>
        <end position="310"/>
    </location>
</feature>
<proteinExistence type="predicted"/>
<feature type="chain" id="PRO_5007511758" description="S1/P1 Nuclease" evidence="2">
    <location>
        <begin position="28"/>
        <end position="310"/>
    </location>
</feature>
<dbReference type="OrthoDB" id="267579at2"/>
<keyword evidence="2" id="KW-0732">Signal</keyword>
<gene>
    <name evidence="3" type="ORF">LuPra_02881</name>
</gene>
<dbReference type="Proteomes" id="UP000076079">
    <property type="component" value="Chromosome"/>
</dbReference>
<feature type="signal peptide" evidence="2">
    <location>
        <begin position="1"/>
        <end position="27"/>
    </location>
</feature>
<evidence type="ECO:0000313" key="4">
    <source>
        <dbReference type="Proteomes" id="UP000076079"/>
    </source>
</evidence>
<evidence type="ECO:0000313" key="3">
    <source>
        <dbReference type="EMBL" id="AMY09659.1"/>
    </source>
</evidence>
<dbReference type="EMBL" id="CP015136">
    <property type="protein sequence ID" value="AMY09659.1"/>
    <property type="molecule type" value="Genomic_DNA"/>
</dbReference>
<dbReference type="RefSeq" id="WP_110171394.1">
    <property type="nucleotide sequence ID" value="NZ_CP015136.1"/>
</dbReference>
<evidence type="ECO:0000256" key="1">
    <source>
        <dbReference type="SAM" id="MobiDB-lite"/>
    </source>
</evidence>
<reference evidence="3 4" key="1">
    <citation type="journal article" date="2016" name="Genome Announc.">
        <title>First Complete Genome Sequence of a Subdivision 6 Acidobacterium Strain.</title>
        <authorList>
            <person name="Huang S."/>
            <person name="Vieira S."/>
            <person name="Bunk B."/>
            <person name="Riedel T."/>
            <person name="Sproer C."/>
            <person name="Overmann J."/>
        </authorList>
    </citation>
    <scope>NUCLEOTIDE SEQUENCE [LARGE SCALE GENOMIC DNA]</scope>
    <source>
        <strain evidence="4">DSM 100886 HEG_-6_39</strain>
    </source>
</reference>
<name>A0A143PPB9_LUTPR</name>
<evidence type="ECO:0008006" key="5">
    <source>
        <dbReference type="Google" id="ProtNLM"/>
    </source>
</evidence>
<protein>
    <recommendedName>
        <fullName evidence="5">S1/P1 Nuclease</fullName>
    </recommendedName>
</protein>
<dbReference type="STRING" id="1855912.LuPra_02881"/>
<dbReference type="AlphaFoldDB" id="A0A143PPB9"/>
<keyword evidence="4" id="KW-1185">Reference proteome</keyword>
<dbReference type="PATRIC" id="fig|1813736.3.peg.3071"/>
<dbReference type="InterPro" id="IPR008947">
    <property type="entry name" value="PLipase_C/P1_nuclease_dom_sf"/>
</dbReference>